<dbReference type="Proteomes" id="UP000002009">
    <property type="component" value="Chromosome 9"/>
</dbReference>
<gene>
    <name evidence="1" type="ORF">MICPUN_108943</name>
</gene>
<dbReference type="AlphaFoldDB" id="C1ECX3"/>
<name>C1ECX3_MICCC</name>
<dbReference type="GeneID" id="8246587"/>
<dbReference type="EMBL" id="CP001329">
    <property type="protein sequence ID" value="ACO65980.1"/>
    <property type="molecule type" value="Genomic_DNA"/>
</dbReference>
<dbReference type="OrthoDB" id="201751at2759"/>
<reference evidence="1 2" key="1">
    <citation type="journal article" date="2009" name="Science">
        <title>Green evolution and dynamic adaptations revealed by genomes of the marine picoeukaryotes Micromonas.</title>
        <authorList>
            <person name="Worden A.Z."/>
            <person name="Lee J.H."/>
            <person name="Mock T."/>
            <person name="Rouze P."/>
            <person name="Simmons M.P."/>
            <person name="Aerts A.L."/>
            <person name="Allen A.E."/>
            <person name="Cuvelier M.L."/>
            <person name="Derelle E."/>
            <person name="Everett M.V."/>
            <person name="Foulon E."/>
            <person name="Grimwood J."/>
            <person name="Gundlach H."/>
            <person name="Henrissat B."/>
            <person name="Napoli C."/>
            <person name="McDonald S.M."/>
            <person name="Parker M.S."/>
            <person name="Rombauts S."/>
            <person name="Salamov A."/>
            <person name="Von Dassow P."/>
            <person name="Badger J.H."/>
            <person name="Coutinho P.M."/>
            <person name="Demir E."/>
            <person name="Dubchak I."/>
            <person name="Gentemann C."/>
            <person name="Eikrem W."/>
            <person name="Gready J.E."/>
            <person name="John U."/>
            <person name="Lanier W."/>
            <person name="Lindquist E.A."/>
            <person name="Lucas S."/>
            <person name="Mayer K.F."/>
            <person name="Moreau H."/>
            <person name="Not F."/>
            <person name="Otillar R."/>
            <person name="Panaud O."/>
            <person name="Pangilinan J."/>
            <person name="Paulsen I."/>
            <person name="Piegu B."/>
            <person name="Poliakov A."/>
            <person name="Robbens S."/>
            <person name="Schmutz J."/>
            <person name="Toulza E."/>
            <person name="Wyss T."/>
            <person name="Zelensky A."/>
            <person name="Zhou K."/>
            <person name="Armbrust E.V."/>
            <person name="Bhattacharya D."/>
            <person name="Goodenough U.W."/>
            <person name="Van de Peer Y."/>
            <person name="Grigoriev I.V."/>
        </authorList>
    </citation>
    <scope>NUCLEOTIDE SEQUENCE [LARGE SCALE GENOMIC DNA]</scope>
    <source>
        <strain evidence="2">RCC299 / NOUM17</strain>
    </source>
</reference>
<protein>
    <submittedName>
        <fullName evidence="1">Uncharacterized protein</fullName>
    </submittedName>
</protein>
<keyword evidence="2" id="KW-1185">Reference proteome</keyword>
<evidence type="ECO:0000313" key="2">
    <source>
        <dbReference type="Proteomes" id="UP000002009"/>
    </source>
</evidence>
<dbReference type="SUPFAM" id="SSF159779">
    <property type="entry name" value="CdCA1 repeat-like"/>
    <property type="match status" value="2"/>
</dbReference>
<dbReference type="InterPro" id="IPR040931">
    <property type="entry name" value="CDCA"/>
</dbReference>
<dbReference type="RefSeq" id="XP_002504722.1">
    <property type="nucleotide sequence ID" value="XM_002504676.1"/>
</dbReference>
<dbReference type="KEGG" id="mis:MICPUN_108943"/>
<dbReference type="SMR" id="C1ECX3"/>
<organism evidence="1 2">
    <name type="scientific">Micromonas commoda (strain RCC299 / NOUM17 / CCMP2709)</name>
    <name type="common">Picoplanktonic green alga</name>
    <dbReference type="NCBI Taxonomy" id="296587"/>
    <lineage>
        <taxon>Eukaryota</taxon>
        <taxon>Viridiplantae</taxon>
        <taxon>Chlorophyta</taxon>
        <taxon>Mamiellophyceae</taxon>
        <taxon>Mamiellales</taxon>
        <taxon>Mamiellaceae</taxon>
        <taxon>Micromonas</taxon>
    </lineage>
</organism>
<sequence>MTNPLSYGDLGVALASRGWKASILDDRDFCTLFPKEKLVDVDPAGFLKCVDGRGSDAVGKQQHGPKMLGGVYGIAVNRGIKTTKELEAICQEVKAAGHVPTVHGDEGGILGCGFCKLWMNGKFTDEGGVATAPPDFTADQGAACVKAAGGVVENHVAKHTEKYVILNFVPGKTFVPNGKDQRFIVDCWALGKFNLDITKYALTAAATVEKLNPGQKPCPWKAYIVTPAEPRFGPAEIVGALQGRGWSAEIQTQSRNAYQLVKVSPNGFLKCVDGRGSDAKGDQQRGPKMLGGVYGIAVNRGIKTTKELEAICQEVKAAGHVPTVHGDEGGILGCGFCKLWLNDKFADEGMVNESKPKFSAEDGSKTVEKAGGVVENHVGKHTEKVVYLNFIDGMTLEPNADDQRFIVDAWAAGKFNLDVPKYCVTAAATVEKLNPGQAPCPWKAVLIVPDDHPDAPKAQQCCTIQ</sequence>
<dbReference type="InParanoid" id="C1ECX3"/>
<accession>C1ECX3</accession>
<proteinExistence type="predicted"/>
<dbReference type="Pfam" id="PF18484">
    <property type="entry name" value="CDCA"/>
    <property type="match status" value="2"/>
</dbReference>
<evidence type="ECO:0000313" key="1">
    <source>
        <dbReference type="EMBL" id="ACO65980.1"/>
    </source>
</evidence>